<dbReference type="KEGG" id="cyt:cce_0238"/>
<organism evidence="1 2">
    <name type="scientific">Crocosphaera subtropica (strain ATCC 51142 / BH68)</name>
    <name type="common">Cyanothece sp. (strain ATCC 51142)</name>
    <dbReference type="NCBI Taxonomy" id="43989"/>
    <lineage>
        <taxon>Bacteria</taxon>
        <taxon>Bacillati</taxon>
        <taxon>Cyanobacteriota</taxon>
        <taxon>Cyanophyceae</taxon>
        <taxon>Oscillatoriophycideae</taxon>
        <taxon>Chroococcales</taxon>
        <taxon>Aphanothecaceae</taxon>
        <taxon>Crocosphaera</taxon>
        <taxon>Crocosphaera subtropica</taxon>
    </lineage>
</organism>
<dbReference type="EMBL" id="CP000806">
    <property type="protein sequence ID" value="ACB49589.1"/>
    <property type="molecule type" value="Genomic_DNA"/>
</dbReference>
<dbReference type="PANTHER" id="PTHR34290">
    <property type="entry name" value="SI:CH73-390P7.2"/>
    <property type="match status" value="1"/>
</dbReference>
<sequence length="157" mass="17835">MIMTNSMANKSQNSVESSWKVKLLYDGDCPLCMREVRFLQKKDQGKGLVKLVNIAEDNYDANKHCSVDYKSAMGRIHAILPDGTILRDVEAFRYVYEVLGMGWVYAITKLPIVGKIANWVYGIWAKLRLPLTGRPNLETIIAEREAKEKCHSNVCKP</sequence>
<reference evidence="1 2" key="1">
    <citation type="journal article" date="2008" name="Proc. Natl. Acad. Sci. U.S.A.">
        <title>The genome of Cyanothece 51142, a unicellular diazotrophic cyanobacterium important in the marine nitrogen cycle.</title>
        <authorList>
            <person name="Welsh E.A."/>
            <person name="Liberton M."/>
            <person name="Stoeckel J."/>
            <person name="Loh T."/>
            <person name="Elvitigala T."/>
            <person name="Wang C."/>
            <person name="Wollam A."/>
            <person name="Fulton R.S."/>
            <person name="Clifton S.W."/>
            <person name="Jacobs J.M."/>
            <person name="Aurora R."/>
            <person name="Ghosh B.K."/>
            <person name="Sherman L.A."/>
            <person name="Smith R.D."/>
            <person name="Wilson R.K."/>
            <person name="Pakrasi H.B."/>
        </authorList>
    </citation>
    <scope>NUCLEOTIDE SEQUENCE [LARGE SCALE GENOMIC DNA]</scope>
    <source>
        <strain evidence="2">ATCC 51142 / BH68</strain>
    </source>
</reference>
<gene>
    <name evidence="1" type="ordered locus">cce_0238</name>
</gene>
<dbReference type="PANTHER" id="PTHR34290:SF2">
    <property type="entry name" value="OS04G0668800 PROTEIN"/>
    <property type="match status" value="1"/>
</dbReference>
<dbReference type="InterPro" id="IPR044691">
    <property type="entry name" value="DCC1_Trx"/>
</dbReference>
<dbReference type="GO" id="GO:0015035">
    <property type="term" value="F:protein-disulfide reductase activity"/>
    <property type="evidence" value="ECO:0007669"/>
    <property type="project" value="InterPro"/>
</dbReference>
<dbReference type="Pfam" id="PF04134">
    <property type="entry name" value="DCC1-like"/>
    <property type="match status" value="1"/>
</dbReference>
<dbReference type="AlphaFoldDB" id="B1X088"/>
<dbReference type="HOGENOM" id="CLU_086500_2_0_3"/>
<evidence type="ECO:0000313" key="2">
    <source>
        <dbReference type="Proteomes" id="UP000001203"/>
    </source>
</evidence>
<proteinExistence type="predicted"/>
<dbReference type="STRING" id="43989.cce_0238"/>
<keyword evidence="2" id="KW-1185">Reference proteome</keyword>
<evidence type="ECO:0000313" key="1">
    <source>
        <dbReference type="EMBL" id="ACB49589.1"/>
    </source>
</evidence>
<accession>B1X088</accession>
<protein>
    <submittedName>
        <fullName evidence="1">Uncharacterized protein</fullName>
    </submittedName>
</protein>
<dbReference type="eggNOG" id="COG3011">
    <property type="taxonomic scope" value="Bacteria"/>
</dbReference>
<dbReference type="InterPro" id="IPR007263">
    <property type="entry name" value="DCC1-like"/>
</dbReference>
<dbReference type="Proteomes" id="UP000001203">
    <property type="component" value="Chromosome circular"/>
</dbReference>
<name>B1X088_CROS5</name>